<feature type="compositionally biased region" description="Basic and acidic residues" evidence="3">
    <location>
        <begin position="229"/>
        <end position="242"/>
    </location>
</feature>
<accession>B2GFK9</accession>
<dbReference type="EMBL" id="AP009152">
    <property type="protein sequence ID" value="BAG29382.1"/>
    <property type="molecule type" value="Genomic_DNA"/>
</dbReference>
<evidence type="ECO:0000256" key="1">
    <source>
        <dbReference type="ARBA" id="ARBA00022679"/>
    </source>
</evidence>
<dbReference type="EC" id="2.3.1.-" evidence="5"/>
<dbReference type="RefSeq" id="WP_012398103.1">
    <property type="nucleotide sequence ID" value="NC_010617.1"/>
</dbReference>
<dbReference type="GO" id="GO:0005886">
    <property type="term" value="C:plasma membrane"/>
    <property type="evidence" value="ECO:0007669"/>
    <property type="project" value="TreeGrafter"/>
</dbReference>
<dbReference type="CDD" id="cd07989">
    <property type="entry name" value="LPLAT_AGPAT-like"/>
    <property type="match status" value="1"/>
</dbReference>
<dbReference type="Proteomes" id="UP000008838">
    <property type="component" value="Chromosome"/>
</dbReference>
<evidence type="ECO:0000256" key="3">
    <source>
        <dbReference type="SAM" id="MobiDB-lite"/>
    </source>
</evidence>
<dbReference type="SMART" id="SM00563">
    <property type="entry name" value="PlsC"/>
    <property type="match status" value="1"/>
</dbReference>
<evidence type="ECO:0000313" key="5">
    <source>
        <dbReference type="EMBL" id="BAG29382.1"/>
    </source>
</evidence>
<dbReference type="HOGENOM" id="CLU_027938_4_1_11"/>
<dbReference type="eggNOG" id="COG0204">
    <property type="taxonomic scope" value="Bacteria"/>
</dbReference>
<dbReference type="InterPro" id="IPR002123">
    <property type="entry name" value="Plipid/glycerol_acylTrfase"/>
</dbReference>
<proteinExistence type="predicted"/>
<protein>
    <submittedName>
        <fullName evidence="5">Putative acyltransferase</fullName>
        <ecNumber evidence="5">2.3.1.-</ecNumber>
    </submittedName>
</protein>
<keyword evidence="6" id="KW-1185">Reference proteome</keyword>
<dbReference type="GO" id="GO:0003841">
    <property type="term" value="F:1-acylglycerol-3-phosphate O-acyltransferase activity"/>
    <property type="evidence" value="ECO:0007669"/>
    <property type="project" value="TreeGrafter"/>
</dbReference>
<dbReference type="PANTHER" id="PTHR10434">
    <property type="entry name" value="1-ACYL-SN-GLYCEROL-3-PHOSPHATE ACYLTRANSFERASE"/>
    <property type="match status" value="1"/>
</dbReference>
<evidence type="ECO:0000256" key="2">
    <source>
        <dbReference type="ARBA" id="ARBA00023315"/>
    </source>
</evidence>
<name>B2GFK9_KOCRD</name>
<gene>
    <name evidence="5" type="ordered locus">KRH_10350</name>
</gene>
<feature type="region of interest" description="Disordered" evidence="3">
    <location>
        <begin position="229"/>
        <end position="268"/>
    </location>
</feature>
<dbReference type="AlphaFoldDB" id="B2GFK9"/>
<keyword evidence="1 5" id="KW-0808">Transferase</keyword>
<dbReference type="SUPFAM" id="SSF69593">
    <property type="entry name" value="Glycerol-3-phosphate (1)-acyltransferase"/>
    <property type="match status" value="1"/>
</dbReference>
<dbReference type="OrthoDB" id="9806008at2"/>
<evidence type="ECO:0000259" key="4">
    <source>
        <dbReference type="SMART" id="SM00563"/>
    </source>
</evidence>
<dbReference type="GO" id="GO:0006654">
    <property type="term" value="P:phosphatidic acid biosynthetic process"/>
    <property type="evidence" value="ECO:0007669"/>
    <property type="project" value="TreeGrafter"/>
</dbReference>
<feature type="domain" description="Phospholipid/glycerol acyltransferase" evidence="4">
    <location>
        <begin position="41"/>
        <end position="159"/>
    </location>
</feature>
<keyword evidence="2 5" id="KW-0012">Acyltransferase</keyword>
<sequence length="268" mass="28667">MSRTSQRSTFRVIAAMVIPVYRCLATPRWRGTENVPASGGFVVVANHLTEIDPITVAYPVYKAGVMPRFLAKESLFRVPVLGALLRRIGQVPVYRGTSRAKDSLTAAFEELRSGGAIIVYPEGTITRDPRMWPMRGRTGAARLALQAGVPVVPVAHWGDQEILYRDPQGKRTVDLFPPKRVHGIIGAPLDAEDLVPGGLRHPGHPSSEELALATSAIMDAVAGLLGELRGEPAPRELMDPRGRRAASSSTGEDAPAEDLGDAGGSVAP</sequence>
<evidence type="ECO:0000313" key="6">
    <source>
        <dbReference type="Proteomes" id="UP000008838"/>
    </source>
</evidence>
<dbReference type="PANTHER" id="PTHR10434:SF55">
    <property type="entry name" value="POSSIBLE ACYLTRANSFERASE"/>
    <property type="match status" value="1"/>
</dbReference>
<dbReference type="STRING" id="378753.KRH_10350"/>
<dbReference type="Pfam" id="PF01553">
    <property type="entry name" value="Acyltransferase"/>
    <property type="match status" value="1"/>
</dbReference>
<dbReference type="KEGG" id="krh:KRH_10350"/>
<organism evidence="5 6">
    <name type="scientific">Kocuria rhizophila (strain ATCC 9341 / DSM 348 / NBRC 103217 / DC2201)</name>
    <dbReference type="NCBI Taxonomy" id="378753"/>
    <lineage>
        <taxon>Bacteria</taxon>
        <taxon>Bacillati</taxon>
        <taxon>Actinomycetota</taxon>
        <taxon>Actinomycetes</taxon>
        <taxon>Micrococcales</taxon>
        <taxon>Micrococcaceae</taxon>
        <taxon>Kocuria</taxon>
    </lineage>
</organism>
<reference evidence="5 6" key="1">
    <citation type="journal article" date="2008" name="J. Bacteriol.">
        <title>Complete genome sequence of the soil actinomycete Kocuria rhizophila.</title>
        <authorList>
            <person name="Takarada H."/>
            <person name="Sekine M."/>
            <person name="Kosugi H."/>
            <person name="Matsuo Y."/>
            <person name="Fujisawa T."/>
            <person name="Omata S."/>
            <person name="Kishi E."/>
            <person name="Shimizu A."/>
            <person name="Tsukatani N."/>
            <person name="Tanikawa S."/>
            <person name="Fujita N."/>
            <person name="Harayama S."/>
        </authorList>
    </citation>
    <scope>NUCLEOTIDE SEQUENCE [LARGE SCALE GENOMIC DNA]</scope>
    <source>
        <strain evidence="6">ATCC 9341 / DSM 348 / NBRC 103217 / DC2201</strain>
    </source>
</reference>